<keyword evidence="3" id="KW-1185">Reference proteome</keyword>
<dbReference type="AlphaFoldDB" id="A0A1E5V9G6"/>
<comment type="caution">
    <text evidence="2">The sequence shown here is derived from an EMBL/GenBank/DDBJ whole genome shotgun (WGS) entry which is preliminary data.</text>
</comment>
<organism evidence="2 3">
    <name type="scientific">Dichanthelium oligosanthes</name>
    <dbReference type="NCBI Taxonomy" id="888268"/>
    <lineage>
        <taxon>Eukaryota</taxon>
        <taxon>Viridiplantae</taxon>
        <taxon>Streptophyta</taxon>
        <taxon>Embryophyta</taxon>
        <taxon>Tracheophyta</taxon>
        <taxon>Spermatophyta</taxon>
        <taxon>Magnoliopsida</taxon>
        <taxon>Liliopsida</taxon>
        <taxon>Poales</taxon>
        <taxon>Poaceae</taxon>
        <taxon>PACMAD clade</taxon>
        <taxon>Panicoideae</taxon>
        <taxon>Panicodae</taxon>
        <taxon>Paniceae</taxon>
        <taxon>Dichantheliinae</taxon>
        <taxon>Dichanthelium</taxon>
    </lineage>
</organism>
<proteinExistence type="predicted"/>
<protein>
    <submittedName>
        <fullName evidence="2">Uncharacterized protein</fullName>
    </submittedName>
</protein>
<evidence type="ECO:0000313" key="3">
    <source>
        <dbReference type="Proteomes" id="UP000095767"/>
    </source>
</evidence>
<reference evidence="2 3" key="1">
    <citation type="submission" date="2016-09" db="EMBL/GenBank/DDBJ databases">
        <title>The draft genome of Dichanthelium oligosanthes: A C3 panicoid grass species.</title>
        <authorList>
            <person name="Studer A.J."/>
            <person name="Schnable J.C."/>
            <person name="Brutnell T.P."/>
        </authorList>
    </citation>
    <scope>NUCLEOTIDE SEQUENCE [LARGE SCALE GENOMIC DNA]</scope>
    <source>
        <strain evidence="3">cv. Kellogg 1175</strain>
        <tissue evidence="2">Leaf</tissue>
    </source>
</reference>
<name>A0A1E5V9G6_9POAL</name>
<feature type="non-terminal residue" evidence="2">
    <location>
        <position position="234"/>
    </location>
</feature>
<feature type="region of interest" description="Disordered" evidence="1">
    <location>
        <begin position="33"/>
        <end position="114"/>
    </location>
</feature>
<dbReference type="Proteomes" id="UP000095767">
    <property type="component" value="Unassembled WGS sequence"/>
</dbReference>
<feature type="compositionally biased region" description="Pro residues" evidence="1">
    <location>
        <begin position="71"/>
        <end position="81"/>
    </location>
</feature>
<gene>
    <name evidence="2" type="ORF">BAE44_0017203</name>
</gene>
<accession>A0A1E5V9G6</accession>
<dbReference type="EMBL" id="LWDX02047132">
    <property type="protein sequence ID" value="OEL21778.1"/>
    <property type="molecule type" value="Genomic_DNA"/>
</dbReference>
<evidence type="ECO:0000313" key="2">
    <source>
        <dbReference type="EMBL" id="OEL21778.1"/>
    </source>
</evidence>
<feature type="compositionally biased region" description="Low complexity" evidence="1">
    <location>
        <begin position="93"/>
        <end position="113"/>
    </location>
</feature>
<evidence type="ECO:0000256" key="1">
    <source>
        <dbReference type="SAM" id="MobiDB-lite"/>
    </source>
</evidence>
<sequence>MPPPPPPPPCSLRSPPPLVDDALGEILIRFPPDDPARLHRLQGVAPHPHRPGLLRPLPRVPPGSPSLAALPPQPPPALPRPVRPHRIVPPRRSPSTAAASCSTAATAASSSTTPYPGTSLVWDPITGDELRLPDAPYASLSYRNAAVLCAAAGAGCDHRGCHGGHFLVAFVGTGWDDLLHAFLYSSATGSWSAPTSIPGHYGRFGAEPRPTALVGDALYFFVKQPDVGLQQRPA</sequence>
<dbReference type="PANTHER" id="PTHR32133:SF409">
    <property type="entry name" value="F-BOX DOMAIN-CONTAINING PROTEIN"/>
    <property type="match status" value="1"/>
</dbReference>
<dbReference type="PANTHER" id="PTHR32133">
    <property type="entry name" value="OS07G0120400 PROTEIN"/>
    <property type="match status" value="1"/>
</dbReference>